<name>A0A4Y3WF77_NITWI</name>
<sequence length="156" mass="18271">MTIFSDNGLMNDPSYPGWRLFKIFHPHRLVLCFGPDGFEYFIDADFIDRTKGQYTTNNSQKIRKCDALDFNEGQREPWKEIPTFQNALPYLSINGETLFCIIHQHMRTAPDRSFEAKDLSMFFERYTNSLNEAEKTFEKFAVTLAKLNPEKVRLSP</sequence>
<dbReference type="RefSeq" id="WP_141385276.1">
    <property type="nucleotide sequence ID" value="NZ_BJNF01000116.1"/>
</dbReference>
<dbReference type="OrthoDB" id="9969909at2"/>
<dbReference type="Proteomes" id="UP000318825">
    <property type="component" value="Unassembled WGS sequence"/>
</dbReference>
<accession>A0A4Y3WF77</accession>
<protein>
    <submittedName>
        <fullName evidence="1">Uncharacterized protein</fullName>
    </submittedName>
</protein>
<organism evidence="1 2">
    <name type="scientific">Nitrobacter winogradskyi</name>
    <name type="common">Nitrobacter agilis</name>
    <dbReference type="NCBI Taxonomy" id="913"/>
    <lineage>
        <taxon>Bacteria</taxon>
        <taxon>Pseudomonadati</taxon>
        <taxon>Pseudomonadota</taxon>
        <taxon>Alphaproteobacteria</taxon>
        <taxon>Hyphomicrobiales</taxon>
        <taxon>Nitrobacteraceae</taxon>
        <taxon>Nitrobacter</taxon>
    </lineage>
</organism>
<evidence type="ECO:0000313" key="1">
    <source>
        <dbReference type="EMBL" id="GEC17543.1"/>
    </source>
</evidence>
<gene>
    <name evidence="1" type="ORF">NWI01_34350</name>
</gene>
<dbReference type="EMBL" id="BJNF01000116">
    <property type="protein sequence ID" value="GEC17543.1"/>
    <property type="molecule type" value="Genomic_DNA"/>
</dbReference>
<proteinExistence type="predicted"/>
<comment type="caution">
    <text evidence="1">The sequence shown here is derived from an EMBL/GenBank/DDBJ whole genome shotgun (WGS) entry which is preliminary data.</text>
</comment>
<evidence type="ECO:0000313" key="2">
    <source>
        <dbReference type="Proteomes" id="UP000318825"/>
    </source>
</evidence>
<dbReference type="AlphaFoldDB" id="A0A4Y3WF77"/>
<reference evidence="1 2" key="1">
    <citation type="submission" date="2019-06" db="EMBL/GenBank/DDBJ databases">
        <title>Whole genome shotgun sequence of Nitrobacter winogradskyi NBRC 14297.</title>
        <authorList>
            <person name="Hosoyama A."/>
            <person name="Uohara A."/>
            <person name="Ohji S."/>
            <person name="Ichikawa N."/>
        </authorList>
    </citation>
    <scope>NUCLEOTIDE SEQUENCE [LARGE SCALE GENOMIC DNA]</scope>
    <source>
        <strain evidence="1 2">NBRC 14297</strain>
    </source>
</reference>